<dbReference type="EMBL" id="JBEDNZ010000021">
    <property type="protein sequence ID" value="KAL0818885.1"/>
    <property type="molecule type" value="Genomic_DNA"/>
</dbReference>
<accession>A0ABD0SGB9</accession>
<sequence length="271" mass="31170">MVIHEENKKSSSSIYLNVCSKKCAVFKHHVFELDQPQSEIVSSLHNMTSSDCENMQKKDKNTRKRVKKSPGSSSDSKGSIEVTHISPRDLEELRSVYKKCKAVVKKIETKYGHLLNLSESEPQNNSESDNNAESSKCECTGNKKIIFDDEGKEITAETDLDSHICPKKLKRRRSHVESNYSEPLNNLQVEYETPDLTLPEDLQSLRKILHDPDLEVTYRNKVIHKMRVIKQEYVDEIRFNKQSLIEKMKSNAEDMLDFKGTNLNSMPGYKC</sequence>
<proteinExistence type="predicted"/>
<dbReference type="AlphaFoldDB" id="A0ABD0SGB9"/>
<name>A0ABD0SGB9_LOXSC</name>
<reference evidence="2 3" key="1">
    <citation type="submission" date="2024-06" db="EMBL/GenBank/DDBJ databases">
        <title>A chromosome-level genome assembly of beet webworm, Loxostege sticticalis.</title>
        <authorList>
            <person name="Zhang Y."/>
        </authorList>
    </citation>
    <scope>NUCLEOTIDE SEQUENCE [LARGE SCALE GENOMIC DNA]</scope>
    <source>
        <strain evidence="2">AQ028</strain>
        <tissue evidence="2">Male pupae</tissue>
    </source>
</reference>
<feature type="compositionally biased region" description="Low complexity" evidence="1">
    <location>
        <begin position="69"/>
        <end position="79"/>
    </location>
</feature>
<gene>
    <name evidence="2" type="ORF">ABMA28_008201</name>
</gene>
<feature type="region of interest" description="Disordered" evidence="1">
    <location>
        <begin position="46"/>
        <end position="83"/>
    </location>
</feature>
<protein>
    <submittedName>
        <fullName evidence="2">Uncharacterized protein</fullName>
    </submittedName>
</protein>
<evidence type="ECO:0000313" key="2">
    <source>
        <dbReference type="EMBL" id="KAL0818885.1"/>
    </source>
</evidence>
<comment type="caution">
    <text evidence="2">The sequence shown here is derived from an EMBL/GenBank/DDBJ whole genome shotgun (WGS) entry which is preliminary data.</text>
</comment>
<evidence type="ECO:0000313" key="3">
    <source>
        <dbReference type="Proteomes" id="UP001549921"/>
    </source>
</evidence>
<organism evidence="2 3">
    <name type="scientific">Loxostege sticticalis</name>
    <name type="common">Beet webworm moth</name>
    <dbReference type="NCBI Taxonomy" id="481309"/>
    <lineage>
        <taxon>Eukaryota</taxon>
        <taxon>Metazoa</taxon>
        <taxon>Ecdysozoa</taxon>
        <taxon>Arthropoda</taxon>
        <taxon>Hexapoda</taxon>
        <taxon>Insecta</taxon>
        <taxon>Pterygota</taxon>
        <taxon>Neoptera</taxon>
        <taxon>Endopterygota</taxon>
        <taxon>Lepidoptera</taxon>
        <taxon>Glossata</taxon>
        <taxon>Ditrysia</taxon>
        <taxon>Pyraloidea</taxon>
        <taxon>Crambidae</taxon>
        <taxon>Pyraustinae</taxon>
        <taxon>Loxostege</taxon>
    </lineage>
</organism>
<dbReference type="Proteomes" id="UP001549921">
    <property type="component" value="Unassembled WGS sequence"/>
</dbReference>
<evidence type="ECO:0000256" key="1">
    <source>
        <dbReference type="SAM" id="MobiDB-lite"/>
    </source>
</evidence>